<protein>
    <recommendedName>
        <fullName evidence="6">Zinc finger PHD-type domain-containing protein</fullName>
    </recommendedName>
</protein>
<reference evidence="7 8" key="1">
    <citation type="journal article" date="2024" name="Plant J.">
        <title>Genome sequences and population genomics reveal climatic adaptation and genomic divergence between two closely related sweetgum species.</title>
        <authorList>
            <person name="Xu W.Q."/>
            <person name="Ren C.Q."/>
            <person name="Zhang X.Y."/>
            <person name="Comes H.P."/>
            <person name="Liu X.H."/>
            <person name="Li Y.G."/>
            <person name="Kettle C.J."/>
            <person name="Jalonen R."/>
            <person name="Gaisberger H."/>
            <person name="Ma Y.Z."/>
            <person name="Qiu Y.X."/>
        </authorList>
    </citation>
    <scope>NUCLEOTIDE SEQUENCE [LARGE SCALE GENOMIC DNA]</scope>
    <source>
        <strain evidence="7">Hangzhou</strain>
    </source>
</reference>
<dbReference type="EMBL" id="JBBPBK010000005">
    <property type="protein sequence ID" value="KAK9284748.1"/>
    <property type="molecule type" value="Genomic_DNA"/>
</dbReference>
<accession>A0AAP0RTM8</accession>
<dbReference type="InterPro" id="IPR058939">
    <property type="entry name" value="Mtase_EDM2"/>
</dbReference>
<dbReference type="GO" id="GO:0008270">
    <property type="term" value="F:zinc ion binding"/>
    <property type="evidence" value="ECO:0007669"/>
    <property type="project" value="UniProtKB-KW"/>
</dbReference>
<dbReference type="Proteomes" id="UP001415857">
    <property type="component" value="Unassembled WGS sequence"/>
</dbReference>
<dbReference type="Pfam" id="PF26055">
    <property type="entry name" value="Mtase_EDM2"/>
    <property type="match status" value="1"/>
</dbReference>
<dbReference type="InterPro" id="IPR013083">
    <property type="entry name" value="Znf_RING/FYVE/PHD"/>
</dbReference>
<dbReference type="CDD" id="cd15565">
    <property type="entry name" value="PHD2_NSD"/>
    <property type="match status" value="1"/>
</dbReference>
<dbReference type="Gene3D" id="3.30.40.10">
    <property type="entry name" value="Zinc/RING finger domain, C3HC4 (zinc finger)"/>
    <property type="match status" value="2"/>
</dbReference>
<dbReference type="AlphaFoldDB" id="A0AAP0RTM8"/>
<dbReference type="SMART" id="SM00249">
    <property type="entry name" value="PHD"/>
    <property type="match status" value="3"/>
</dbReference>
<keyword evidence="3" id="KW-0863">Zinc-finger</keyword>
<dbReference type="GO" id="GO:0005634">
    <property type="term" value="C:nucleus"/>
    <property type="evidence" value="ECO:0007669"/>
    <property type="project" value="UniProtKB-SubCell"/>
</dbReference>
<comment type="caution">
    <text evidence="7">The sequence shown here is derived from an EMBL/GenBank/DDBJ whole genome shotgun (WGS) entry which is preliminary data.</text>
</comment>
<keyword evidence="8" id="KW-1185">Reference proteome</keyword>
<gene>
    <name evidence="7" type="ORF">L1049_023925</name>
</gene>
<evidence type="ECO:0000259" key="6">
    <source>
        <dbReference type="SMART" id="SM00249"/>
    </source>
</evidence>
<feature type="domain" description="Zinc finger PHD-type" evidence="6">
    <location>
        <begin position="347"/>
        <end position="413"/>
    </location>
</feature>
<dbReference type="Pfam" id="PF22908">
    <property type="entry name" value="PHD_NSD"/>
    <property type="match status" value="1"/>
</dbReference>
<dbReference type="Pfam" id="PF12047">
    <property type="entry name" value="DNMT1-RFD"/>
    <property type="match status" value="1"/>
</dbReference>
<evidence type="ECO:0000256" key="4">
    <source>
        <dbReference type="ARBA" id="ARBA00022833"/>
    </source>
</evidence>
<evidence type="ECO:0000256" key="2">
    <source>
        <dbReference type="ARBA" id="ARBA00022723"/>
    </source>
</evidence>
<keyword evidence="5" id="KW-0539">Nucleus</keyword>
<evidence type="ECO:0000313" key="8">
    <source>
        <dbReference type="Proteomes" id="UP001415857"/>
    </source>
</evidence>
<dbReference type="InterPro" id="IPR001965">
    <property type="entry name" value="Znf_PHD"/>
</dbReference>
<keyword evidence="4" id="KW-0862">Zinc</keyword>
<dbReference type="InterPro" id="IPR022702">
    <property type="entry name" value="Cytosine_MeTrfase1_RFD"/>
</dbReference>
<comment type="subcellular location">
    <subcellularLocation>
        <location evidence="1">Nucleus</location>
    </subcellularLocation>
</comment>
<dbReference type="CDD" id="cd15566">
    <property type="entry name" value="PHD3_NSD"/>
    <property type="match status" value="1"/>
</dbReference>
<evidence type="ECO:0000256" key="5">
    <source>
        <dbReference type="ARBA" id="ARBA00023242"/>
    </source>
</evidence>
<keyword evidence="2" id="KW-0479">Metal-binding</keyword>
<evidence type="ECO:0000313" key="7">
    <source>
        <dbReference type="EMBL" id="KAK9284748.1"/>
    </source>
</evidence>
<dbReference type="PANTHER" id="PTHR46235:SF13">
    <property type="entry name" value="EDM2-LIKE PROTEIN1"/>
    <property type="match status" value="1"/>
</dbReference>
<dbReference type="PANTHER" id="PTHR46235">
    <property type="entry name" value="PHD FINGER-CONTAINING PROTEIN DDB_G0268158"/>
    <property type="match status" value="1"/>
</dbReference>
<sequence length="940" mass="107522">MASSDEEGEIIPQCITNYYFVNSKEEPVPFTILPLQWSKDVIPEGLKEQIYFRGTVDNGLQEIYKQAIAWKFELSYVHPEILVLSKGKNWIKLQRPRKSFESIVKNALVTVHCLHLVKKNPEASGESLWNHLLKSFGSFEVKPSQNDLLDHIPLIGEAAKRDKDLEKSKYLLEFILEKSGEKKVPHEDVRTTKNLKFVVDEDDDEDEECDEDANELFDHVCTICDNGGELLCCEGRCMRSFHPTVDSGAESLCESLGFSNTQVDAIQTFLCKNCQYQQHQCFACGMLGSSDKYSGAEVFPCVSATCGHFYHPECVVKLLHPGNESEAEELQNKILAGESFTCPAHKCHLCKQGENKMVRELQFAMCRRCPKAYHRKCLPRKIAFGCDYYKGIIQRAWDDLLPNRILIYCLKHKISPELGTPERNHIIFPDVEVKMKKRASELLSSKVKVVEKNRIMVSKNFQIKKAAVKMPKHVEKLYSTVEDGDSTKKNERRYLRHDFDSLKKRKITDLTTKSLNDNNKSAAVMKAYKSSREDESKLLLRNDELTSLPNMASNPVKPKQRWQNMPSSKIEYIKSAKPVMKKGSSSRPSVDTEMEKRIVALMKKCDSSFNLEEFMEKLKVPSTHSYLSKNVVDKTITLGKVEGSVKAVQAALQKLEGGCSIEDAKAVCEPQVLNQIIKWKRKLSIYLAPFLIGTRYTSFGRHFTKVEKLKEIVDRLHPYVQNGDMIVDFCCGSNDFSCLMKEKLDKMGKKCSFKNFDLFQAKNDFCFEKRDWMSVHSEELPAGSQLIMGLNPPFGAEASLANKFVDKALEFKPKLLILIVPEETKRLDEKAAAYDLIWKDDKILSGKSFYLPGSVDVHDKQLEQWNLKAPPLYLWSHPDWTARHKIIAQKHRHFSKEQEKMYLEVNNIETVVSNYLMEENHDCYADFSSLVGAMVISPAY</sequence>
<evidence type="ECO:0000256" key="1">
    <source>
        <dbReference type="ARBA" id="ARBA00004123"/>
    </source>
</evidence>
<feature type="domain" description="Zinc finger PHD-type" evidence="6">
    <location>
        <begin position="220"/>
        <end position="275"/>
    </location>
</feature>
<evidence type="ECO:0000256" key="3">
    <source>
        <dbReference type="ARBA" id="ARBA00022771"/>
    </source>
</evidence>
<dbReference type="InterPro" id="IPR055198">
    <property type="entry name" value="NSD_PHD"/>
</dbReference>
<organism evidence="7 8">
    <name type="scientific">Liquidambar formosana</name>
    <name type="common">Formosan gum</name>
    <dbReference type="NCBI Taxonomy" id="63359"/>
    <lineage>
        <taxon>Eukaryota</taxon>
        <taxon>Viridiplantae</taxon>
        <taxon>Streptophyta</taxon>
        <taxon>Embryophyta</taxon>
        <taxon>Tracheophyta</taxon>
        <taxon>Spermatophyta</taxon>
        <taxon>Magnoliopsida</taxon>
        <taxon>eudicotyledons</taxon>
        <taxon>Gunneridae</taxon>
        <taxon>Pentapetalae</taxon>
        <taxon>Saxifragales</taxon>
        <taxon>Altingiaceae</taxon>
        <taxon>Liquidambar</taxon>
    </lineage>
</organism>
<name>A0AAP0RTM8_LIQFO</name>
<proteinExistence type="predicted"/>
<feature type="domain" description="Zinc finger PHD-type" evidence="6">
    <location>
        <begin position="280"/>
        <end position="346"/>
    </location>
</feature>